<evidence type="ECO:0000313" key="4">
    <source>
        <dbReference type="EMBL" id="TDL94143.1"/>
    </source>
</evidence>
<feature type="coiled-coil region" evidence="1">
    <location>
        <begin position="269"/>
        <end position="348"/>
    </location>
</feature>
<keyword evidence="2" id="KW-0472">Membrane</keyword>
<dbReference type="AlphaFoldDB" id="A0A4R6BB46"/>
<accession>A0A4R6BB46</accession>
<gene>
    <name evidence="4" type="ORF">ERX27_09995</name>
</gene>
<sequence length="969" mass="114073">MKIKGLEIYGYGRLEGQQFNLNRSFTQIYGENETGKSTMQTFIHSLLFGFARTDKPLYVPRFTNQYGGHMVIDDEGSELYIERIYRDGAEQVTILYNNSPKDIEWLHQKFNFMTDAAYDKIFSFDVLGLQQVHQLTEDKLQDYLMQAGVFGSTEFSSLETNLIKEKLRLLAPDHSEGELSDHITEILNLQLQIRDEEVKLERYEQLSAEQFELKQKMDDIKMHISQLTKLQQMKQKEMSFHANAKEWKQLELQLNIEPLVFPDHGIERYEGLKKQLQAAKRDIALREEKIEQLKRENSAIELLDGSDFEQAEKLLQEEPQIKVHQKNRDALERDIADKEATLERLQHDIGWQEYHDIKIDEALKDHLIYALSDKEQLNLKTAQLQREISQLSREEELNASKLADITPHIVTDDLFRTGIQLSEQRLELSQKTELYHKLESEQQRAAEIEEQKRRKLNLIYLLGGVVGLATAAYLFYLQFYIPASILLLIPIIMIVLFVQNKPVENNQNHIMQDEISHLESSIQNMQSLLDDQFDLERQRNLRDKQLRILDEKAALSRKKEQLQQLLTEEETALKKVNDTLNRTKNMLKLKMSYEDSLLPDAFRTIYRLQQTYQQLMQLKTSMASEQQQLDSFSSKVNAFSLVSNDVPPSVVFTELGGLVKTEVRNRNEQQRVTEQLQLSEKELSTLQDGFKEMDAELKQLFKEAGVKEESDYYRQFEAFTEYHQNLNRHHQLSQQLEEENFTYEMSTKLSEQTSEDLRIMEGRITDQLKEYAGELKEQEHELYQIEQMMKTMEEDTTLSELNHRYAIERNIVNELALDYSALHYIEVLIDAHRQRIKGERIPNIIRKASEIFTLLTEGRYIDVIYHDALLVKHKNGQIYHPTELSQSTKELLYITMRLSLVDHLRYLYPFPVIIDDAFVHFDKHRKDMILEYLMQQQANQYLYFTCNRSANIPAKNTIVLERHEKELKK</sequence>
<feature type="transmembrane region" description="Helical" evidence="2">
    <location>
        <begin position="458"/>
        <end position="475"/>
    </location>
</feature>
<keyword evidence="2" id="KW-0812">Transmembrane</keyword>
<feature type="coiled-coil region" evidence="1">
    <location>
        <begin position="548"/>
        <end position="628"/>
    </location>
</feature>
<evidence type="ECO:0000256" key="2">
    <source>
        <dbReference type="SAM" id="Phobius"/>
    </source>
</evidence>
<evidence type="ECO:0000256" key="1">
    <source>
        <dbReference type="SAM" id="Coils"/>
    </source>
</evidence>
<feature type="coiled-coil region" evidence="1">
    <location>
        <begin position="768"/>
        <end position="795"/>
    </location>
</feature>
<dbReference type="Proteomes" id="UP000295310">
    <property type="component" value="Unassembled WGS sequence"/>
</dbReference>
<dbReference type="Pfam" id="PF13514">
    <property type="entry name" value="AAA_27"/>
    <property type="match status" value="1"/>
</dbReference>
<name>A0A4R6BB46_9STAP</name>
<dbReference type="OrthoDB" id="9764467at2"/>
<feature type="coiled-coil region" evidence="1">
    <location>
        <begin position="421"/>
        <end position="458"/>
    </location>
</feature>
<reference evidence="4 5" key="1">
    <citation type="submission" date="2019-01" db="EMBL/GenBank/DDBJ databases">
        <title>Draft genome sequences of the type strains of six Macrococcus species.</title>
        <authorList>
            <person name="Mazhar S."/>
            <person name="Altermann E."/>
            <person name="Hill C."/>
            <person name="Mcauliffe O."/>
        </authorList>
    </citation>
    <scope>NUCLEOTIDE SEQUENCE [LARGE SCALE GENOMIC DNA]</scope>
    <source>
        <strain evidence="4 5">CCM4811</strain>
    </source>
</reference>
<dbReference type="PANTHER" id="PTHR41259">
    <property type="entry name" value="DOUBLE-STRAND BREAK REPAIR RAD50 ATPASE, PUTATIVE-RELATED"/>
    <property type="match status" value="1"/>
</dbReference>
<evidence type="ECO:0000313" key="5">
    <source>
        <dbReference type="Proteomes" id="UP000295310"/>
    </source>
</evidence>
<dbReference type="PANTHER" id="PTHR41259:SF1">
    <property type="entry name" value="DOUBLE-STRAND BREAK REPAIR RAD50 ATPASE, PUTATIVE-RELATED"/>
    <property type="match status" value="1"/>
</dbReference>
<feature type="domain" description="YhaN AAA" evidence="3">
    <location>
        <begin position="1"/>
        <end position="202"/>
    </location>
</feature>
<protein>
    <recommendedName>
        <fullName evidence="3">YhaN AAA domain-containing protein</fullName>
    </recommendedName>
</protein>
<comment type="caution">
    <text evidence="4">The sequence shown here is derived from an EMBL/GenBank/DDBJ whole genome shotgun (WGS) entry which is preliminary data.</text>
</comment>
<dbReference type="InterPro" id="IPR038734">
    <property type="entry name" value="YhaN_AAA"/>
</dbReference>
<keyword evidence="5" id="KW-1185">Reference proteome</keyword>
<evidence type="ECO:0000259" key="3">
    <source>
        <dbReference type="Pfam" id="PF13514"/>
    </source>
</evidence>
<keyword evidence="2" id="KW-1133">Transmembrane helix</keyword>
<organism evidence="4 5">
    <name type="scientific">Macrococcus brunensis</name>
    <dbReference type="NCBI Taxonomy" id="198483"/>
    <lineage>
        <taxon>Bacteria</taxon>
        <taxon>Bacillati</taxon>
        <taxon>Bacillota</taxon>
        <taxon>Bacilli</taxon>
        <taxon>Bacillales</taxon>
        <taxon>Staphylococcaceae</taxon>
        <taxon>Macrococcus</taxon>
    </lineage>
</organism>
<dbReference type="EMBL" id="SCWA01000022">
    <property type="protein sequence ID" value="TDL94143.1"/>
    <property type="molecule type" value="Genomic_DNA"/>
</dbReference>
<feature type="transmembrane region" description="Helical" evidence="2">
    <location>
        <begin position="481"/>
        <end position="498"/>
    </location>
</feature>
<keyword evidence="1" id="KW-0175">Coiled coil</keyword>
<proteinExistence type="predicted"/>
<dbReference type="InterPro" id="IPR027417">
    <property type="entry name" value="P-loop_NTPase"/>
</dbReference>
<dbReference type="Gene3D" id="3.40.50.300">
    <property type="entry name" value="P-loop containing nucleotide triphosphate hydrolases"/>
    <property type="match status" value="2"/>
</dbReference>
<dbReference type="SUPFAM" id="SSF52540">
    <property type="entry name" value="P-loop containing nucleoside triphosphate hydrolases"/>
    <property type="match status" value="1"/>
</dbReference>
<dbReference type="RefSeq" id="WP_133432685.1">
    <property type="nucleotide sequence ID" value="NZ_SCWA01000022.1"/>
</dbReference>